<dbReference type="InterPro" id="IPR000730">
    <property type="entry name" value="Pr_cel_nuc_antig"/>
</dbReference>
<dbReference type="PANTHER" id="PTHR11352:SF0">
    <property type="entry name" value="PROLIFERATING CELL NUCLEAR ANTIGEN"/>
    <property type="match status" value="1"/>
</dbReference>
<dbReference type="Pfam" id="PF02747">
    <property type="entry name" value="PCNA_C"/>
    <property type="match status" value="1"/>
</dbReference>
<proteinExistence type="inferred from homology"/>
<comment type="function">
    <text evidence="2">Sliding clamp subunit that acts as a moving platform for DNA processing. Responsible for tethering the catalytic subunit of DNA polymerase and other proteins to DNA during high-speed replication.</text>
</comment>
<organism evidence="4 5">
    <name type="scientific">Ignisphaera aggregans</name>
    <dbReference type="NCBI Taxonomy" id="334771"/>
    <lineage>
        <taxon>Archaea</taxon>
        <taxon>Thermoproteota</taxon>
        <taxon>Thermoprotei</taxon>
        <taxon>Desulfurococcales</taxon>
        <taxon>Desulfurococcaceae</taxon>
        <taxon>Ignisphaera</taxon>
    </lineage>
</organism>
<comment type="subunit">
    <text evidence="2">Homotrimer. The subunits circularize to form a toroid; DNA passes through its center. Replication factor C (RFC) is required to load the toroid on the DNA.</text>
</comment>
<reference evidence="4" key="1">
    <citation type="journal article" date="2020" name="ISME J.">
        <title>Gammaproteobacteria mediating utilization of methyl-, sulfur- and petroleum organic compounds in deep ocean hydrothermal plumes.</title>
        <authorList>
            <person name="Zhou Z."/>
            <person name="Liu Y."/>
            <person name="Pan J."/>
            <person name="Cron B.R."/>
            <person name="Toner B.M."/>
            <person name="Anantharaman K."/>
            <person name="Breier J.A."/>
            <person name="Dick G.J."/>
            <person name="Li M."/>
        </authorList>
    </citation>
    <scope>NUCLEOTIDE SEQUENCE</scope>
    <source>
        <strain evidence="4">SZUA-1435</strain>
    </source>
</reference>
<dbReference type="GO" id="GO:0006272">
    <property type="term" value="P:leading strand elongation"/>
    <property type="evidence" value="ECO:0007669"/>
    <property type="project" value="TreeGrafter"/>
</dbReference>
<feature type="domain" description="Proliferating cell nuclear antigen PCNA C-terminal" evidence="3">
    <location>
        <begin position="131"/>
        <end position="251"/>
    </location>
</feature>
<dbReference type="CDD" id="cd00577">
    <property type="entry name" value="PCNA"/>
    <property type="match status" value="1"/>
</dbReference>
<dbReference type="EMBL" id="DQTV01000045">
    <property type="protein sequence ID" value="HIP56916.1"/>
    <property type="molecule type" value="Genomic_DNA"/>
</dbReference>
<sequence>MSLRATYPIGANLKKIAQAASAVLEEVPLIFSPESFIIEGLSPDKAVMLLVELPSSTFEEYTLTEETNIIAQKDEFVRAFKRATKRDKVTFEYTAGSRELKIRVFNVRTNVEREYMVSLSEISYQRLGGLDIELEVVTRLPTDELATIIKDAAIVGDEVTFQYISDLNALRVLSFGELGEYRTELKQFKPLSYIEATVSNVSVRYSVDHLKVLTKILDLAEECTLAFGPDKPLKVELELSGGGKIVVWIAPRA</sequence>
<name>A0A832YZ40_9CREN</name>
<dbReference type="Gene3D" id="3.70.10.10">
    <property type="match status" value="1"/>
</dbReference>
<dbReference type="PANTHER" id="PTHR11352">
    <property type="entry name" value="PROLIFERATING CELL NUCLEAR ANTIGEN"/>
    <property type="match status" value="1"/>
</dbReference>
<evidence type="ECO:0000313" key="4">
    <source>
        <dbReference type="EMBL" id="HIP56916.1"/>
    </source>
</evidence>
<dbReference type="InterPro" id="IPR022649">
    <property type="entry name" value="Pr_cel_nuc_antig_C"/>
</dbReference>
<keyword evidence="1 2" id="KW-0235">DNA replication</keyword>
<evidence type="ECO:0000313" key="5">
    <source>
        <dbReference type="Proteomes" id="UP000605805"/>
    </source>
</evidence>
<dbReference type="GO" id="GO:0006275">
    <property type="term" value="P:regulation of DNA replication"/>
    <property type="evidence" value="ECO:0007669"/>
    <property type="project" value="UniProtKB-UniRule"/>
</dbReference>
<evidence type="ECO:0000259" key="3">
    <source>
        <dbReference type="Pfam" id="PF02747"/>
    </source>
</evidence>
<protein>
    <recommendedName>
        <fullName evidence="2">DNA polymerase sliding clamp</fullName>
    </recommendedName>
    <alternativeName>
        <fullName evidence="2">Proliferating cell nuclear antigen homolog</fullName>
        <shortName evidence="2">PCNA</shortName>
    </alternativeName>
</protein>
<dbReference type="InterPro" id="IPR046938">
    <property type="entry name" value="DNA_clamp_sf"/>
</dbReference>
<comment type="caution">
    <text evidence="4">The sequence shown here is derived from an EMBL/GenBank/DDBJ whole genome shotgun (WGS) entry which is preliminary data.</text>
</comment>
<comment type="similarity">
    <text evidence="2">Belongs to the PCNA family.</text>
</comment>
<gene>
    <name evidence="2" type="primary">pcn</name>
    <name evidence="4" type="ORF">EYH02_02440</name>
</gene>
<dbReference type="GO" id="GO:0030337">
    <property type="term" value="F:DNA polymerase processivity factor activity"/>
    <property type="evidence" value="ECO:0007669"/>
    <property type="project" value="UniProtKB-UniRule"/>
</dbReference>
<accession>A0A832YZ40</accession>
<keyword evidence="2" id="KW-0238">DNA-binding</keyword>
<dbReference type="AlphaFoldDB" id="A0A832YZ40"/>
<dbReference type="GO" id="GO:0003677">
    <property type="term" value="F:DNA binding"/>
    <property type="evidence" value="ECO:0007669"/>
    <property type="project" value="UniProtKB-UniRule"/>
</dbReference>
<evidence type="ECO:0000256" key="1">
    <source>
        <dbReference type="ARBA" id="ARBA00022705"/>
    </source>
</evidence>
<dbReference type="Proteomes" id="UP000605805">
    <property type="component" value="Unassembled WGS sequence"/>
</dbReference>
<evidence type="ECO:0000256" key="2">
    <source>
        <dbReference type="HAMAP-Rule" id="MF_00317"/>
    </source>
</evidence>
<dbReference type="HAMAP" id="MF_00317">
    <property type="entry name" value="DNApol_clamp_arch"/>
    <property type="match status" value="1"/>
</dbReference>
<dbReference type="SUPFAM" id="SSF55979">
    <property type="entry name" value="DNA clamp"/>
    <property type="match status" value="2"/>
</dbReference>